<organism evidence="1 2">
    <name type="scientific">Rhizoctonia solani</name>
    <dbReference type="NCBI Taxonomy" id="456999"/>
    <lineage>
        <taxon>Eukaryota</taxon>
        <taxon>Fungi</taxon>
        <taxon>Dikarya</taxon>
        <taxon>Basidiomycota</taxon>
        <taxon>Agaricomycotina</taxon>
        <taxon>Agaricomycetes</taxon>
        <taxon>Cantharellales</taxon>
        <taxon>Ceratobasidiaceae</taxon>
        <taxon>Rhizoctonia</taxon>
    </lineage>
</organism>
<protein>
    <submittedName>
        <fullName evidence="1">Uncharacterized protein</fullName>
    </submittedName>
</protein>
<accession>A0A8H3BLH2</accession>
<sequence>MRCGSEHPVKPSIVVGYLSGICSNLEPLFPNVHNIRTAPLVSKTLVGLKKRFGSPAKQKSAISVQEISDVHSILSLSSSYDDWLFLALLSVGFTASIASENCVGPTTRRIDRTAALFLVTLFESKMSPSRTSYLRIKPIPVSTGAIFGLSNAGIQSTHYPFSIAIDPLATIASRVFGAVAR</sequence>
<comment type="caution">
    <text evidence="1">The sequence shown here is derived from an EMBL/GenBank/DDBJ whole genome shotgun (WGS) entry which is preliminary data.</text>
</comment>
<evidence type="ECO:0000313" key="2">
    <source>
        <dbReference type="Proteomes" id="UP000663846"/>
    </source>
</evidence>
<reference evidence="1" key="1">
    <citation type="submission" date="2021-01" db="EMBL/GenBank/DDBJ databases">
        <authorList>
            <person name="Kaushik A."/>
        </authorList>
    </citation>
    <scope>NUCLEOTIDE SEQUENCE</scope>
    <source>
        <strain evidence="1">AG1-1C</strain>
    </source>
</reference>
<dbReference type="Proteomes" id="UP000663846">
    <property type="component" value="Unassembled WGS sequence"/>
</dbReference>
<name>A0A8H3BLH2_9AGAM</name>
<dbReference type="EMBL" id="CAJMWS010000701">
    <property type="protein sequence ID" value="CAE6459491.1"/>
    <property type="molecule type" value="Genomic_DNA"/>
</dbReference>
<gene>
    <name evidence="1" type="ORF">RDB_LOCUS157360</name>
</gene>
<dbReference type="AlphaFoldDB" id="A0A8H3BLH2"/>
<evidence type="ECO:0000313" key="1">
    <source>
        <dbReference type="EMBL" id="CAE6459491.1"/>
    </source>
</evidence>
<proteinExistence type="predicted"/>